<organism evidence="6 7">
    <name type="scientific">Rhodobacter maris</name>
    <dbReference type="NCBI Taxonomy" id="446682"/>
    <lineage>
        <taxon>Bacteria</taxon>
        <taxon>Pseudomonadati</taxon>
        <taxon>Pseudomonadota</taxon>
        <taxon>Alphaproteobacteria</taxon>
        <taxon>Rhodobacterales</taxon>
        <taxon>Rhodobacter group</taxon>
        <taxon>Rhodobacter</taxon>
    </lineage>
</organism>
<dbReference type="Pfam" id="PF07728">
    <property type="entry name" value="AAA_5"/>
    <property type="match status" value="1"/>
</dbReference>
<feature type="domain" description="CbbQ/NirQ/NorQ C-terminal" evidence="5">
    <location>
        <begin position="182"/>
        <end position="265"/>
    </location>
</feature>
<protein>
    <submittedName>
        <fullName evidence="6">Nitric oxide reductase NorQ protein</fullName>
    </submittedName>
</protein>
<evidence type="ECO:0000256" key="3">
    <source>
        <dbReference type="ARBA" id="ARBA00022840"/>
    </source>
</evidence>
<proteinExistence type="inferred from homology"/>
<dbReference type="RefSeq" id="WP_097069379.1">
    <property type="nucleotide sequence ID" value="NZ_OBMT01000003.1"/>
</dbReference>
<dbReference type="PANTHER" id="PTHR42759:SF7">
    <property type="entry name" value="DENITRIFICATION REGULATORY PROTEIN NIRQ"/>
    <property type="match status" value="1"/>
</dbReference>
<keyword evidence="2" id="KW-0547">Nucleotide-binding</keyword>
<keyword evidence="3" id="KW-0067">ATP-binding</keyword>
<dbReference type="Proteomes" id="UP000219111">
    <property type="component" value="Unassembled WGS sequence"/>
</dbReference>
<gene>
    <name evidence="6" type="ORF">SAMN05877831_103171</name>
</gene>
<evidence type="ECO:0000259" key="4">
    <source>
        <dbReference type="Pfam" id="PF07728"/>
    </source>
</evidence>
<name>A0A285S6N3_9RHOB</name>
<keyword evidence="7" id="KW-1185">Reference proteome</keyword>
<reference evidence="7" key="1">
    <citation type="submission" date="2017-08" db="EMBL/GenBank/DDBJ databases">
        <authorList>
            <person name="Varghese N."/>
            <person name="Submissions S."/>
        </authorList>
    </citation>
    <scope>NUCLEOTIDE SEQUENCE [LARGE SCALE GENOMIC DNA]</scope>
    <source>
        <strain evidence="7">JA276</strain>
    </source>
</reference>
<evidence type="ECO:0000259" key="5">
    <source>
        <dbReference type="Pfam" id="PF08406"/>
    </source>
</evidence>
<dbReference type="AlphaFoldDB" id="A0A285S6N3"/>
<dbReference type="GO" id="GO:0005524">
    <property type="term" value="F:ATP binding"/>
    <property type="evidence" value="ECO:0007669"/>
    <property type="project" value="UniProtKB-KW"/>
</dbReference>
<dbReference type="InterPro" id="IPR011704">
    <property type="entry name" value="ATPase_dyneun-rel_AAA"/>
</dbReference>
<evidence type="ECO:0000313" key="7">
    <source>
        <dbReference type="Proteomes" id="UP000219111"/>
    </source>
</evidence>
<dbReference type="EMBL" id="OBMT01000003">
    <property type="protein sequence ID" value="SOC02488.1"/>
    <property type="molecule type" value="Genomic_DNA"/>
</dbReference>
<evidence type="ECO:0000313" key="6">
    <source>
        <dbReference type="EMBL" id="SOC02488.1"/>
    </source>
</evidence>
<dbReference type="PANTHER" id="PTHR42759">
    <property type="entry name" value="MOXR FAMILY PROTEIN"/>
    <property type="match status" value="1"/>
</dbReference>
<dbReference type="Pfam" id="PF08406">
    <property type="entry name" value="CbbQ_C"/>
    <property type="match status" value="1"/>
</dbReference>
<comment type="similarity">
    <text evidence="1">Belongs to the CbbQ/NirQ/NorQ/GpvN family.</text>
</comment>
<evidence type="ECO:0000256" key="2">
    <source>
        <dbReference type="ARBA" id="ARBA00022741"/>
    </source>
</evidence>
<dbReference type="InterPro" id="IPR050764">
    <property type="entry name" value="CbbQ/NirQ/NorQ/GpvN"/>
</dbReference>
<sequence>MKDMIEDHRVIAEPWYRPLADEVALFEAAYAARMPVMLKGPTGCGKTRFVEHMAWRLGKPLVTVACNEDMTASDLVGRFLLDASGTRWQDGPLAFAARHGAICYLDEIVEARQDTTVVIHPLTDGRRVLPLEKKGELLKAHPDFHLVISYNPGYQSLMKDLKQSTKQRFGALDFSWPEARVEVEIVAHEAGVETATAEKLVDIGARARNLKGHGLDEGVSTRMLVHAGQLIARGVAPIAACTMAITRPITDDMDMRDALDAAVATFF</sequence>
<dbReference type="InterPro" id="IPR013615">
    <property type="entry name" value="CbbQ_C"/>
</dbReference>
<dbReference type="Gene3D" id="3.40.50.300">
    <property type="entry name" value="P-loop containing nucleotide triphosphate hydrolases"/>
    <property type="match status" value="1"/>
</dbReference>
<dbReference type="SUPFAM" id="SSF52540">
    <property type="entry name" value="P-loop containing nucleoside triphosphate hydrolases"/>
    <property type="match status" value="1"/>
</dbReference>
<feature type="domain" description="ATPase dynein-related AAA" evidence="4">
    <location>
        <begin position="35"/>
        <end position="169"/>
    </location>
</feature>
<dbReference type="GO" id="GO:0016887">
    <property type="term" value="F:ATP hydrolysis activity"/>
    <property type="evidence" value="ECO:0007669"/>
    <property type="project" value="InterPro"/>
</dbReference>
<accession>A0A285S6N3</accession>
<dbReference type="InterPro" id="IPR027417">
    <property type="entry name" value="P-loop_NTPase"/>
</dbReference>
<dbReference type="OrthoDB" id="9808317at2"/>
<evidence type="ECO:0000256" key="1">
    <source>
        <dbReference type="ARBA" id="ARBA00009417"/>
    </source>
</evidence>